<dbReference type="Proteomes" id="UP000002729">
    <property type="component" value="Unassembled WGS sequence"/>
</dbReference>
<keyword evidence="2" id="KW-1185">Reference proteome</keyword>
<dbReference type="KEGG" id="aaf:AURANDRAFT_68533"/>
<dbReference type="InParanoid" id="F0YPY7"/>
<evidence type="ECO:0000313" key="2">
    <source>
        <dbReference type="Proteomes" id="UP000002729"/>
    </source>
</evidence>
<dbReference type="OrthoDB" id="202159at2759"/>
<reference evidence="1 2" key="1">
    <citation type="journal article" date="2011" name="Proc. Natl. Acad. Sci. U.S.A.">
        <title>Niche of harmful alga Aureococcus anophagefferens revealed through ecogenomics.</title>
        <authorList>
            <person name="Gobler C.J."/>
            <person name="Berry D.L."/>
            <person name="Dyhrman S.T."/>
            <person name="Wilhelm S.W."/>
            <person name="Salamov A."/>
            <person name="Lobanov A.V."/>
            <person name="Zhang Y."/>
            <person name="Collier J.L."/>
            <person name="Wurch L.L."/>
            <person name="Kustka A.B."/>
            <person name="Dill B.D."/>
            <person name="Shah M."/>
            <person name="VerBerkmoes N.C."/>
            <person name="Kuo A."/>
            <person name="Terry A."/>
            <person name="Pangilinan J."/>
            <person name="Lindquist E.A."/>
            <person name="Lucas S."/>
            <person name="Paulsen I.T."/>
            <person name="Hattenrath-Lehmann T.K."/>
            <person name="Talmage S.C."/>
            <person name="Walker E.A."/>
            <person name="Koch F."/>
            <person name="Burson A.M."/>
            <person name="Marcoval M.A."/>
            <person name="Tang Y.Z."/>
            <person name="Lecleir G.R."/>
            <person name="Coyne K.J."/>
            <person name="Berg G.M."/>
            <person name="Bertrand E.M."/>
            <person name="Saito M.A."/>
            <person name="Gladyshev V.N."/>
            <person name="Grigoriev I.V."/>
        </authorList>
    </citation>
    <scope>NUCLEOTIDE SEQUENCE [LARGE SCALE GENOMIC DNA]</scope>
    <source>
        <strain evidence="2">CCMP 1984</strain>
    </source>
</reference>
<accession>F0YPY7</accession>
<dbReference type="EMBL" id="GL833298">
    <property type="protein sequence ID" value="EGB02823.1"/>
    <property type="molecule type" value="Genomic_DNA"/>
</dbReference>
<feature type="non-terminal residue" evidence="1">
    <location>
        <position position="158"/>
    </location>
</feature>
<protein>
    <submittedName>
        <fullName evidence="1">Uncharacterized protein</fullName>
    </submittedName>
</protein>
<dbReference type="GeneID" id="20226859"/>
<organism evidence="2">
    <name type="scientific">Aureococcus anophagefferens</name>
    <name type="common">Harmful bloom alga</name>
    <dbReference type="NCBI Taxonomy" id="44056"/>
    <lineage>
        <taxon>Eukaryota</taxon>
        <taxon>Sar</taxon>
        <taxon>Stramenopiles</taxon>
        <taxon>Ochrophyta</taxon>
        <taxon>Pelagophyceae</taxon>
        <taxon>Pelagomonadales</taxon>
        <taxon>Pelagomonadaceae</taxon>
        <taxon>Aureococcus</taxon>
    </lineage>
</organism>
<name>F0YPY7_AURAN</name>
<sequence>MQRLARYARGAVELHITPCVVTMPPACDRLCVPSNERLVGTQFAHFPVGGPTPVAERIGEAALPERYREASRMLYQCESVDGAVTEFGGAAQEAATLAHAPVVGGTEAHPVRCPTGAAVLVPSAGAFARVFRRGLVLAVPPFWPGAPTDAWRRDLGAA</sequence>
<dbReference type="RefSeq" id="XP_009042479.1">
    <property type="nucleotide sequence ID" value="XM_009044231.1"/>
</dbReference>
<proteinExistence type="predicted"/>
<dbReference type="AlphaFoldDB" id="F0YPY7"/>
<gene>
    <name evidence="1" type="ORF">AURANDRAFT_68533</name>
</gene>
<evidence type="ECO:0000313" key="1">
    <source>
        <dbReference type="EMBL" id="EGB02823.1"/>
    </source>
</evidence>